<name>A0A644XIH2_9ZZZZ</name>
<evidence type="ECO:0000313" key="1">
    <source>
        <dbReference type="EMBL" id="MPM15747.1"/>
    </source>
</evidence>
<protein>
    <submittedName>
        <fullName evidence="1">Uncharacterized protein</fullName>
    </submittedName>
</protein>
<reference evidence="1" key="1">
    <citation type="submission" date="2019-08" db="EMBL/GenBank/DDBJ databases">
        <authorList>
            <person name="Kucharzyk K."/>
            <person name="Murdoch R.W."/>
            <person name="Higgins S."/>
            <person name="Loffler F."/>
        </authorList>
    </citation>
    <scope>NUCLEOTIDE SEQUENCE</scope>
</reference>
<accession>A0A644XIH2</accession>
<dbReference type="AlphaFoldDB" id="A0A644XIH2"/>
<sequence length="98" mass="10983">MKTIKAIFTKEKQNEPTGRAYSFNTELDVKVGDLLASNDYKGKYLQVVGVEDDVYGYFSYKTGELKKDMSSGCGLIKTLGDDTVIVDERVMETNYTGF</sequence>
<comment type="caution">
    <text evidence="1">The sequence shown here is derived from an EMBL/GenBank/DDBJ whole genome shotgun (WGS) entry which is preliminary data.</text>
</comment>
<dbReference type="EMBL" id="VSSQ01002493">
    <property type="protein sequence ID" value="MPM15747.1"/>
    <property type="molecule type" value="Genomic_DNA"/>
</dbReference>
<gene>
    <name evidence="1" type="ORF">SDC9_62119</name>
</gene>
<proteinExistence type="predicted"/>
<organism evidence="1">
    <name type="scientific">bioreactor metagenome</name>
    <dbReference type="NCBI Taxonomy" id="1076179"/>
    <lineage>
        <taxon>unclassified sequences</taxon>
        <taxon>metagenomes</taxon>
        <taxon>ecological metagenomes</taxon>
    </lineage>
</organism>